<gene>
    <name evidence="10" type="primary">LOC109483630</name>
</gene>
<evidence type="ECO:0000256" key="1">
    <source>
        <dbReference type="ARBA" id="ARBA00004479"/>
    </source>
</evidence>
<name>A0A6P4ZZ46_BRABE</name>
<evidence type="ECO:0000313" key="10">
    <source>
        <dbReference type="RefSeq" id="XP_019642228.1"/>
    </source>
</evidence>
<evidence type="ECO:0000256" key="4">
    <source>
        <dbReference type="ARBA" id="ARBA00023180"/>
    </source>
</evidence>
<dbReference type="SMART" id="SM00408">
    <property type="entry name" value="IGc2"/>
    <property type="match status" value="2"/>
</dbReference>
<evidence type="ECO:0000256" key="7">
    <source>
        <dbReference type="SAM" id="SignalP"/>
    </source>
</evidence>
<keyword evidence="7" id="KW-0732">Signal</keyword>
<feature type="transmembrane region" description="Helical" evidence="6">
    <location>
        <begin position="436"/>
        <end position="464"/>
    </location>
</feature>
<dbReference type="SMART" id="SM00409">
    <property type="entry name" value="IG"/>
    <property type="match status" value="3"/>
</dbReference>
<dbReference type="InterPro" id="IPR007110">
    <property type="entry name" value="Ig-like_dom"/>
</dbReference>
<dbReference type="GO" id="GO:0098609">
    <property type="term" value="P:cell-cell adhesion"/>
    <property type="evidence" value="ECO:0007669"/>
    <property type="project" value="TreeGrafter"/>
</dbReference>
<dbReference type="GeneID" id="109483630"/>
<accession>A0A6P4ZZ46</accession>
<feature type="domain" description="Ig-like" evidence="8">
    <location>
        <begin position="133"/>
        <end position="252"/>
    </location>
</feature>
<feature type="chain" id="PRO_5028461393" evidence="7">
    <location>
        <begin position="21"/>
        <end position="498"/>
    </location>
</feature>
<dbReference type="KEGG" id="bbel:109483630"/>
<keyword evidence="5" id="KW-0393">Immunoglobulin domain</keyword>
<dbReference type="InterPro" id="IPR003598">
    <property type="entry name" value="Ig_sub2"/>
</dbReference>
<dbReference type="Proteomes" id="UP000515135">
    <property type="component" value="Unplaced"/>
</dbReference>
<dbReference type="Pfam" id="PF13927">
    <property type="entry name" value="Ig_3"/>
    <property type="match status" value="2"/>
</dbReference>
<keyword evidence="9" id="KW-1185">Reference proteome</keyword>
<evidence type="ECO:0000256" key="5">
    <source>
        <dbReference type="ARBA" id="ARBA00023319"/>
    </source>
</evidence>
<protein>
    <submittedName>
        <fullName evidence="10">Hemicentin-2-like</fullName>
    </submittedName>
</protein>
<dbReference type="InterPro" id="IPR003006">
    <property type="entry name" value="Ig/MHC_CS"/>
</dbReference>
<evidence type="ECO:0000256" key="3">
    <source>
        <dbReference type="ARBA" id="ARBA00023157"/>
    </source>
</evidence>
<dbReference type="PANTHER" id="PTHR11640:SF164">
    <property type="entry name" value="MAM DOMAIN-CONTAINING GLYCOSYLPHOSPHATIDYLINOSITOL ANCHOR PROTEIN 1"/>
    <property type="match status" value="1"/>
</dbReference>
<dbReference type="InterPro" id="IPR003599">
    <property type="entry name" value="Ig_sub"/>
</dbReference>
<proteinExistence type="predicted"/>
<dbReference type="InterPro" id="IPR036179">
    <property type="entry name" value="Ig-like_dom_sf"/>
</dbReference>
<dbReference type="PROSITE" id="PS50835">
    <property type="entry name" value="IG_LIKE"/>
    <property type="match status" value="2"/>
</dbReference>
<dbReference type="Pfam" id="PF07686">
    <property type="entry name" value="V-set"/>
    <property type="match status" value="1"/>
</dbReference>
<dbReference type="Gene3D" id="2.60.40.10">
    <property type="entry name" value="Immunoglobulins"/>
    <property type="match status" value="3"/>
</dbReference>
<dbReference type="RefSeq" id="XP_019642228.1">
    <property type="nucleotide sequence ID" value="XM_019786669.1"/>
</dbReference>
<dbReference type="SUPFAM" id="SSF48726">
    <property type="entry name" value="Immunoglobulin"/>
    <property type="match status" value="3"/>
</dbReference>
<dbReference type="InterPro" id="IPR051275">
    <property type="entry name" value="Cell_adhesion_signaling"/>
</dbReference>
<evidence type="ECO:0000313" key="9">
    <source>
        <dbReference type="Proteomes" id="UP000515135"/>
    </source>
</evidence>
<keyword evidence="6" id="KW-1133">Transmembrane helix</keyword>
<dbReference type="GO" id="GO:0005911">
    <property type="term" value="C:cell-cell junction"/>
    <property type="evidence" value="ECO:0007669"/>
    <property type="project" value="TreeGrafter"/>
</dbReference>
<feature type="signal peptide" evidence="7">
    <location>
        <begin position="1"/>
        <end position="20"/>
    </location>
</feature>
<dbReference type="PANTHER" id="PTHR11640">
    <property type="entry name" value="NEPHRIN"/>
    <property type="match status" value="1"/>
</dbReference>
<dbReference type="InterPro" id="IPR013783">
    <property type="entry name" value="Ig-like_fold"/>
</dbReference>
<dbReference type="CDD" id="cd00096">
    <property type="entry name" value="Ig"/>
    <property type="match status" value="1"/>
</dbReference>
<dbReference type="GO" id="GO:0005886">
    <property type="term" value="C:plasma membrane"/>
    <property type="evidence" value="ECO:0007669"/>
    <property type="project" value="TreeGrafter"/>
</dbReference>
<organism evidence="9 10">
    <name type="scientific">Branchiostoma belcheri</name>
    <name type="common">Amphioxus</name>
    <dbReference type="NCBI Taxonomy" id="7741"/>
    <lineage>
        <taxon>Eukaryota</taxon>
        <taxon>Metazoa</taxon>
        <taxon>Chordata</taxon>
        <taxon>Cephalochordata</taxon>
        <taxon>Leptocardii</taxon>
        <taxon>Amphioxiformes</taxon>
        <taxon>Branchiostomatidae</taxon>
        <taxon>Branchiostoma</taxon>
    </lineage>
</organism>
<feature type="domain" description="Ig-like" evidence="8">
    <location>
        <begin position="257"/>
        <end position="348"/>
    </location>
</feature>
<sequence>MMAYAVVLSVLSCGLVQVLATLTPEPDVVHGKVGSDVTLTVRPQGDHSVIAQTWNKLYGGVHSMRLAVYMYSPTTGTAMSLGPLEGRATLGQHGSLVIHAAQKDDEGLYVLTSLVDVVGQEEQYFDLKMHVPPQISFGEQSPLHVVQHSQVYLNCTVRNAKSSTAHDIQWRKDGSRLWGRVTIIGRDTQGMRFTNYHREGNGRRMEVETARESDDLWTSVLTFQSVRKEDTGNYSCHAQHKDGAVSASLYLEVYYAAKITNISDSPQVVSAGSNVTLECVAQGNPPPILAWHKDDDPQPLTSTFSDANGETGRLNLTLMKLDENASGNYTCVATNGVPMGKNDQRTVQIYVLKAAGTYPPSPVMMISSPRPKTEPNTITTTVAVQIPTIEEKESLPPVQEAKPPPIQEVQPPAVEVRPPVHEVEPPDGNLEADDPFYATFVTVGIVTVTAFSLLLLMIVAALLCRRTSSSTKVMRTHISGDVIRHRPLNPDVYANVYR</sequence>
<keyword evidence="4" id="KW-0325">Glycoprotein</keyword>
<evidence type="ECO:0000256" key="6">
    <source>
        <dbReference type="SAM" id="Phobius"/>
    </source>
</evidence>
<dbReference type="AlphaFoldDB" id="A0A6P4ZZ46"/>
<comment type="subcellular location">
    <subcellularLocation>
        <location evidence="1">Membrane</location>
        <topology evidence="1">Single-pass type I membrane protein</topology>
    </subcellularLocation>
</comment>
<dbReference type="OrthoDB" id="6159398at2759"/>
<dbReference type="GO" id="GO:0050839">
    <property type="term" value="F:cell adhesion molecule binding"/>
    <property type="evidence" value="ECO:0007669"/>
    <property type="project" value="TreeGrafter"/>
</dbReference>
<dbReference type="InterPro" id="IPR013106">
    <property type="entry name" value="Ig_V-set"/>
</dbReference>
<keyword evidence="3" id="KW-1015">Disulfide bond</keyword>
<evidence type="ECO:0000256" key="2">
    <source>
        <dbReference type="ARBA" id="ARBA00023136"/>
    </source>
</evidence>
<keyword evidence="6" id="KW-0812">Transmembrane</keyword>
<reference evidence="10" key="1">
    <citation type="submission" date="2025-08" db="UniProtKB">
        <authorList>
            <consortium name="RefSeq"/>
        </authorList>
    </citation>
    <scope>IDENTIFICATION</scope>
    <source>
        <tissue evidence="10">Gonad</tissue>
    </source>
</reference>
<dbReference type="PROSITE" id="PS00290">
    <property type="entry name" value="IG_MHC"/>
    <property type="match status" value="1"/>
</dbReference>
<evidence type="ECO:0000259" key="8">
    <source>
        <dbReference type="PROSITE" id="PS50835"/>
    </source>
</evidence>
<keyword evidence="2 6" id="KW-0472">Membrane</keyword>